<feature type="transmembrane region" description="Helical" evidence="3">
    <location>
        <begin position="28"/>
        <end position="49"/>
    </location>
</feature>
<dbReference type="Proteomes" id="UP000318437">
    <property type="component" value="Unassembled WGS sequence"/>
</dbReference>
<keyword evidence="3" id="KW-1133">Transmembrane helix</keyword>
<dbReference type="EMBL" id="SJPS01000004">
    <property type="protein sequence ID" value="TWU26100.1"/>
    <property type="molecule type" value="Genomic_DNA"/>
</dbReference>
<feature type="coiled-coil region" evidence="1">
    <location>
        <begin position="153"/>
        <end position="180"/>
    </location>
</feature>
<evidence type="ECO:0000313" key="4">
    <source>
        <dbReference type="EMBL" id="TWU26100.1"/>
    </source>
</evidence>
<dbReference type="RefSeq" id="WP_146451645.1">
    <property type="nucleotide sequence ID" value="NZ_SJPS01000004.1"/>
</dbReference>
<evidence type="ECO:0000313" key="5">
    <source>
        <dbReference type="Proteomes" id="UP000318437"/>
    </source>
</evidence>
<evidence type="ECO:0008006" key="6">
    <source>
        <dbReference type="Google" id="ProtNLM"/>
    </source>
</evidence>
<accession>A0A5C6CNJ5</accession>
<evidence type="ECO:0000256" key="3">
    <source>
        <dbReference type="SAM" id="Phobius"/>
    </source>
</evidence>
<comment type="caution">
    <text evidence="4">The sequence shown here is derived from an EMBL/GenBank/DDBJ whole genome shotgun (WGS) entry which is preliminary data.</text>
</comment>
<evidence type="ECO:0000256" key="1">
    <source>
        <dbReference type="SAM" id="Coils"/>
    </source>
</evidence>
<dbReference type="OrthoDB" id="265362at2"/>
<organism evidence="4 5">
    <name type="scientific">Bythopirellula polymerisocia</name>
    <dbReference type="NCBI Taxonomy" id="2528003"/>
    <lineage>
        <taxon>Bacteria</taxon>
        <taxon>Pseudomonadati</taxon>
        <taxon>Planctomycetota</taxon>
        <taxon>Planctomycetia</taxon>
        <taxon>Pirellulales</taxon>
        <taxon>Lacipirellulaceae</taxon>
        <taxon>Bythopirellula</taxon>
    </lineage>
</organism>
<feature type="region of interest" description="Disordered" evidence="2">
    <location>
        <begin position="202"/>
        <end position="294"/>
    </location>
</feature>
<sequence length="294" mass="32224">MKSERRHDLETNELAVSLRSTIDKAKPYHTHLLVGAAIVAVLIALWGVWGTSSSVTEQEAWDKFILASYSSDPELLEMKRLADNSEYTGTTVPEWAYLMWCDRQLLIASQSFLVDRAASTSRLKQIQGIYEGLITGASVSQIRDRARYGLAQVYELQDKLEEAQEKYVDVKGDLSTLATNRTDQLKEKEVIESSTWLATAELPKRKAATPGTTNSGSRPSFEAEVPKSLSSPTDIQDSRSLEDILTGANGAGADEDRYKDSPAEDATDATDVAPAEDQPAGENAKSTEETSEGQ</sequence>
<evidence type="ECO:0000256" key="2">
    <source>
        <dbReference type="SAM" id="MobiDB-lite"/>
    </source>
</evidence>
<dbReference type="AlphaFoldDB" id="A0A5C6CNJ5"/>
<keyword evidence="3" id="KW-0812">Transmembrane</keyword>
<keyword evidence="5" id="KW-1185">Reference proteome</keyword>
<gene>
    <name evidence="4" type="ORF">Pla144_33170</name>
</gene>
<keyword evidence="3" id="KW-0472">Membrane</keyword>
<proteinExistence type="predicted"/>
<reference evidence="4 5" key="1">
    <citation type="submission" date="2019-02" db="EMBL/GenBank/DDBJ databases">
        <title>Deep-cultivation of Planctomycetes and their phenomic and genomic characterization uncovers novel biology.</title>
        <authorList>
            <person name="Wiegand S."/>
            <person name="Jogler M."/>
            <person name="Boedeker C."/>
            <person name="Pinto D."/>
            <person name="Vollmers J."/>
            <person name="Rivas-Marin E."/>
            <person name="Kohn T."/>
            <person name="Peeters S.H."/>
            <person name="Heuer A."/>
            <person name="Rast P."/>
            <person name="Oberbeckmann S."/>
            <person name="Bunk B."/>
            <person name="Jeske O."/>
            <person name="Meyerdierks A."/>
            <person name="Storesund J.E."/>
            <person name="Kallscheuer N."/>
            <person name="Luecker S."/>
            <person name="Lage O.M."/>
            <person name="Pohl T."/>
            <person name="Merkel B.J."/>
            <person name="Hornburger P."/>
            <person name="Mueller R.-W."/>
            <person name="Bruemmer F."/>
            <person name="Labrenz M."/>
            <person name="Spormann A.M."/>
            <person name="Op Den Camp H."/>
            <person name="Overmann J."/>
            <person name="Amann R."/>
            <person name="Jetten M.S.M."/>
            <person name="Mascher T."/>
            <person name="Medema M.H."/>
            <person name="Devos D.P."/>
            <person name="Kaster A.-K."/>
            <person name="Ovreas L."/>
            <person name="Rohde M."/>
            <person name="Galperin M.Y."/>
            <person name="Jogler C."/>
        </authorList>
    </citation>
    <scope>NUCLEOTIDE SEQUENCE [LARGE SCALE GENOMIC DNA]</scope>
    <source>
        <strain evidence="4 5">Pla144</strain>
    </source>
</reference>
<protein>
    <recommendedName>
        <fullName evidence="6">Tetratricopeptide repeat-like domain-containing protein</fullName>
    </recommendedName>
</protein>
<name>A0A5C6CNJ5_9BACT</name>
<keyword evidence="1" id="KW-0175">Coiled coil</keyword>